<organism evidence="1 2">
    <name type="scientific">Vibrio aquimaris</name>
    <dbReference type="NCBI Taxonomy" id="2587862"/>
    <lineage>
        <taxon>Bacteria</taxon>
        <taxon>Pseudomonadati</taxon>
        <taxon>Pseudomonadota</taxon>
        <taxon>Gammaproteobacteria</taxon>
        <taxon>Vibrionales</taxon>
        <taxon>Vibrionaceae</taxon>
        <taxon>Vibrio</taxon>
    </lineage>
</organism>
<name>A0A5P9CG92_9VIBR</name>
<dbReference type="AlphaFoldDB" id="A0A5P9CG92"/>
<gene>
    <name evidence="1" type="ORF">FIV01_02090</name>
</gene>
<protein>
    <submittedName>
        <fullName evidence="1">Uncharacterized protein</fullName>
    </submittedName>
</protein>
<reference evidence="1 2" key="1">
    <citation type="submission" date="2019-10" db="EMBL/GenBank/DDBJ databases">
        <title>Complete genome sequence of Vibrio sp. strain THAF100, isolated from non-filtered water from the water column of tank 6 of a marine aquarium containing stony-coral fragments. Water maintained at 26 degree C.</title>
        <authorList>
            <person name="Ruckert C."/>
            <person name="Franco A."/>
            <person name="Kalinowski J."/>
            <person name="Glaeser S."/>
        </authorList>
    </citation>
    <scope>NUCLEOTIDE SEQUENCE [LARGE SCALE GENOMIC DNA]</scope>
    <source>
        <strain evidence="1 2">THAF100</strain>
    </source>
</reference>
<proteinExistence type="predicted"/>
<dbReference type="EMBL" id="CP045350">
    <property type="protein sequence ID" value="QFT25234.1"/>
    <property type="molecule type" value="Genomic_DNA"/>
</dbReference>
<evidence type="ECO:0000313" key="1">
    <source>
        <dbReference type="EMBL" id="QFT25234.1"/>
    </source>
</evidence>
<sequence>MSTTEQGPNNAFRCARVGQIKQVHSDNKQVLIDFEGNPTDEPIWASTSGDFTSEQFELAIDNQLDCKIEFMNMDPSLPILKDILVSCLDRRSLTLKAETMVLEGTKEVTVKSQDTFTHYNGRSGRVTTQAETITTEAVKSHKIKARKINLN</sequence>
<dbReference type="Proteomes" id="UP000326936">
    <property type="component" value="Chromosome"/>
</dbReference>
<evidence type="ECO:0000313" key="2">
    <source>
        <dbReference type="Proteomes" id="UP000326936"/>
    </source>
</evidence>
<dbReference type="KEGG" id="vaq:FIV01_02090"/>
<dbReference type="RefSeq" id="WP_415846735.1">
    <property type="nucleotide sequence ID" value="NZ_CBCSDK010000005.1"/>
</dbReference>
<accession>A0A5P9CG92</accession>
<keyword evidence="2" id="KW-1185">Reference proteome</keyword>